<dbReference type="Pfam" id="PF00350">
    <property type="entry name" value="Dynamin_N"/>
    <property type="match status" value="1"/>
</dbReference>
<protein>
    <submittedName>
        <fullName evidence="4">Dynamin family protein</fullName>
    </submittedName>
</protein>
<dbReference type="STRING" id="484498.SAMN05421686_10990"/>
<dbReference type="OrthoDB" id="9816479at2"/>
<feature type="domain" description="Dynamin N-terminal" evidence="3">
    <location>
        <begin position="193"/>
        <end position="346"/>
    </location>
</feature>
<evidence type="ECO:0000313" key="4">
    <source>
        <dbReference type="EMBL" id="SIT08314.1"/>
    </source>
</evidence>
<organism evidence="4 5">
    <name type="scientific">Thalassolituus maritimus</name>
    <dbReference type="NCBI Taxonomy" id="484498"/>
    <lineage>
        <taxon>Bacteria</taxon>
        <taxon>Pseudomonadati</taxon>
        <taxon>Pseudomonadota</taxon>
        <taxon>Gammaproteobacteria</taxon>
        <taxon>Oceanospirillales</taxon>
        <taxon>Oceanospirillaceae</taxon>
        <taxon>Thalassolituus</taxon>
    </lineage>
</organism>
<feature type="coiled-coil region" evidence="1">
    <location>
        <begin position="29"/>
        <end position="63"/>
    </location>
</feature>
<accession>A0A1N7PCK2</accession>
<dbReference type="Proteomes" id="UP000185639">
    <property type="component" value="Unassembled WGS sequence"/>
</dbReference>
<dbReference type="EMBL" id="FTOH01000009">
    <property type="protein sequence ID" value="SIT08314.1"/>
    <property type="molecule type" value="Genomic_DNA"/>
</dbReference>
<keyword evidence="1" id="KW-0175">Coiled coil</keyword>
<dbReference type="SUPFAM" id="SSF52540">
    <property type="entry name" value="P-loop containing nucleoside triphosphate hydrolases"/>
    <property type="match status" value="1"/>
</dbReference>
<keyword evidence="5" id="KW-1185">Reference proteome</keyword>
<evidence type="ECO:0000313" key="5">
    <source>
        <dbReference type="Proteomes" id="UP000185639"/>
    </source>
</evidence>
<evidence type="ECO:0000259" key="3">
    <source>
        <dbReference type="Pfam" id="PF00350"/>
    </source>
</evidence>
<reference evidence="5" key="1">
    <citation type="submission" date="2017-01" db="EMBL/GenBank/DDBJ databases">
        <authorList>
            <person name="Varghese N."/>
            <person name="Submissions S."/>
        </authorList>
    </citation>
    <scope>NUCLEOTIDE SEQUENCE [LARGE SCALE GENOMIC DNA]</scope>
    <source>
        <strain evidence="5">DSM 24913</strain>
    </source>
</reference>
<feature type="region of interest" description="Disordered" evidence="2">
    <location>
        <begin position="525"/>
        <end position="549"/>
    </location>
</feature>
<dbReference type="Gene3D" id="3.40.50.300">
    <property type="entry name" value="P-loop containing nucleotide triphosphate hydrolases"/>
    <property type="match status" value="1"/>
</dbReference>
<sequence length="596" mass="65292">MNAPEVTKLKISGGEKVFSPLSRSIRRLREEYERTYESWLETVDQLDLTVSELNVNKEKLSSEIRSGEVAAKELSSLKVKSAKLLEEYKTAVAAFKAKKQEVANLQGALSGLRDAKTDLDSRYELVCSAISPIKMQSDQYLRFKEILDGQLLPLINRINVVANEAQQVIKIRAIEDELRLIDSLSVFSNRSVVAVAGGFSSGKSSLITSLFANEDVSLPIGIEPVTAIPTYVFHSDDVAIKGYPDGGGIFDVSADMYARLSHKFVEEFGFNLRDLLPFMSLEVPLQTLKHIAFIDLPGYNPGDRDGATGGDLMASDEFVTQGEALLWVIGMDANGTVPRDDLEQLWSLSELDIPIYVVLNKADLRPLATLDEVLDQVCDELSMNGIAFEGISAYSSECGGELAFREKSLFEVLESWDKPRDSAKVAAGKLFNVIDEYESAITHDIERRKTKASLVKALELNLLEVGAFEVDDAEAFDTDKYMKAAPKKKKGKKAKKEDADPLVGGSLMASSIRRHFLGIAIGSDDSDDDEVAGDSEVNQGGSTSSDSSGGVLTNKADLIGIIRDQLQDLRLDYSTSAAEKDLAELSRIRGELSLVF</sequence>
<evidence type="ECO:0000256" key="2">
    <source>
        <dbReference type="SAM" id="MobiDB-lite"/>
    </source>
</evidence>
<proteinExistence type="predicted"/>
<dbReference type="AlphaFoldDB" id="A0A1N7PCK2"/>
<evidence type="ECO:0000256" key="1">
    <source>
        <dbReference type="SAM" id="Coils"/>
    </source>
</evidence>
<dbReference type="InterPro" id="IPR027417">
    <property type="entry name" value="P-loop_NTPase"/>
</dbReference>
<feature type="compositionally biased region" description="Low complexity" evidence="2">
    <location>
        <begin position="534"/>
        <end position="549"/>
    </location>
</feature>
<gene>
    <name evidence="4" type="ORF">SAMN05421686_10990</name>
</gene>
<dbReference type="RefSeq" id="WP_084189000.1">
    <property type="nucleotide sequence ID" value="NZ_FTOH01000009.1"/>
</dbReference>
<name>A0A1N7PCK2_9GAMM</name>
<dbReference type="InterPro" id="IPR045063">
    <property type="entry name" value="Dynamin_N"/>
</dbReference>